<gene>
    <name evidence="1" type="ORF">DC346_03160</name>
</gene>
<proteinExistence type="predicted"/>
<comment type="caution">
    <text evidence="1">The sequence shown here is derived from an EMBL/GenBank/DDBJ whole genome shotgun (WGS) entry which is preliminary data.</text>
</comment>
<name>A0A365PLR8_ACIJU</name>
<accession>A0A365PLR8</accession>
<dbReference type="GeneID" id="86815222"/>
<sequence length="64" mass="7385">MIKSIKQVRDDFSQSGISIAEWARINNFSPDLVYRILKNNKVPLRGESHRIAVKLGIKEQKTMD</sequence>
<protein>
    <submittedName>
        <fullName evidence="1">DNA-binding protein</fullName>
    </submittedName>
</protein>
<evidence type="ECO:0000313" key="2">
    <source>
        <dbReference type="Proteomes" id="UP000253688"/>
    </source>
</evidence>
<dbReference type="Proteomes" id="UP000253688">
    <property type="component" value="Unassembled WGS sequence"/>
</dbReference>
<dbReference type="GO" id="GO:0003677">
    <property type="term" value="F:DNA binding"/>
    <property type="evidence" value="ECO:0007669"/>
    <property type="project" value="UniProtKB-KW"/>
</dbReference>
<organism evidence="1 2">
    <name type="scientific">Acinetobacter junii</name>
    <dbReference type="NCBI Taxonomy" id="40215"/>
    <lineage>
        <taxon>Bacteria</taxon>
        <taxon>Pseudomonadati</taxon>
        <taxon>Pseudomonadota</taxon>
        <taxon>Gammaproteobacteria</taxon>
        <taxon>Moraxellales</taxon>
        <taxon>Moraxellaceae</taxon>
        <taxon>Acinetobacter</taxon>
    </lineage>
</organism>
<evidence type="ECO:0000313" key="1">
    <source>
        <dbReference type="EMBL" id="RBA49404.1"/>
    </source>
</evidence>
<dbReference type="AlphaFoldDB" id="A0A365PLR8"/>
<dbReference type="NCBIfam" id="TIGR04111">
    <property type="entry name" value="BcepMu_gp16"/>
    <property type="match status" value="1"/>
</dbReference>
<dbReference type="InterPro" id="IPR026365">
    <property type="entry name" value="BcepMu_gp16"/>
</dbReference>
<dbReference type="EMBL" id="QEWH01000018">
    <property type="protein sequence ID" value="RBA49404.1"/>
    <property type="molecule type" value="Genomic_DNA"/>
</dbReference>
<keyword evidence="1" id="KW-0238">DNA-binding</keyword>
<reference evidence="1 2" key="1">
    <citation type="submission" date="2018-04" db="EMBL/GenBank/DDBJ databases">
        <title>Acinetobacter junii Genome sequencing and assembly.</title>
        <authorList>
            <person name="Su J."/>
            <person name="Rensing C."/>
            <person name="Mazhar H.S."/>
        </authorList>
    </citation>
    <scope>NUCLEOTIDE SEQUENCE [LARGE SCALE GENOMIC DNA]</scope>
    <source>
        <strain evidence="1 2">SC22</strain>
    </source>
</reference>
<dbReference type="RefSeq" id="WP_005142171.1">
    <property type="nucleotide sequence ID" value="NZ_CP131470.1"/>
</dbReference>